<comment type="similarity">
    <text evidence="1">Belongs to the peptidase S28 family.</text>
</comment>
<feature type="region of interest" description="Disordered" evidence="6">
    <location>
        <begin position="303"/>
        <end position="370"/>
    </location>
</feature>
<dbReference type="Pfam" id="PF05577">
    <property type="entry name" value="Peptidase_S28"/>
    <property type="match status" value="2"/>
</dbReference>
<evidence type="ECO:0000256" key="5">
    <source>
        <dbReference type="ARBA" id="ARBA00023180"/>
    </source>
</evidence>
<feature type="transmembrane region" description="Helical" evidence="7">
    <location>
        <begin position="49"/>
        <end position="68"/>
    </location>
</feature>
<dbReference type="PANTHER" id="PTHR11010">
    <property type="entry name" value="PROTEASE S28 PRO-X CARBOXYPEPTIDASE-RELATED"/>
    <property type="match status" value="1"/>
</dbReference>
<proteinExistence type="inferred from homology"/>
<feature type="compositionally biased region" description="Gly residues" evidence="6">
    <location>
        <begin position="9"/>
        <end position="19"/>
    </location>
</feature>
<dbReference type="PANTHER" id="PTHR11010:SF38">
    <property type="entry name" value="LYSOSOMAL PRO-X CARBOXYPEPTIDASE"/>
    <property type="match status" value="1"/>
</dbReference>
<gene>
    <name evidence="8" type="ORF">PSNMU_V1.4_AUG-EV-PASAV3_0031460</name>
</gene>
<reference evidence="8 9" key="1">
    <citation type="submission" date="2019-01" db="EMBL/GenBank/DDBJ databases">
        <authorList>
            <person name="Ferrante I. M."/>
        </authorList>
    </citation>
    <scope>NUCLEOTIDE SEQUENCE [LARGE SCALE GENOMIC DNA]</scope>
    <source>
        <strain evidence="8 9">B856</strain>
    </source>
</reference>
<accession>A0A448Z316</accession>
<dbReference type="Proteomes" id="UP000291116">
    <property type="component" value="Unassembled WGS sequence"/>
</dbReference>
<dbReference type="InterPro" id="IPR042269">
    <property type="entry name" value="Ser_carbopepase_S28_SKS"/>
</dbReference>
<evidence type="ECO:0000256" key="3">
    <source>
        <dbReference type="ARBA" id="ARBA00022729"/>
    </source>
</evidence>
<dbReference type="Gene3D" id="1.20.120.980">
    <property type="entry name" value="Serine carboxypeptidase S28, SKS domain"/>
    <property type="match status" value="1"/>
</dbReference>
<keyword evidence="3" id="KW-0732">Signal</keyword>
<keyword evidence="7" id="KW-0472">Membrane</keyword>
<evidence type="ECO:0000313" key="9">
    <source>
        <dbReference type="Proteomes" id="UP000291116"/>
    </source>
</evidence>
<dbReference type="GO" id="GO:0006508">
    <property type="term" value="P:proteolysis"/>
    <property type="evidence" value="ECO:0007669"/>
    <property type="project" value="UniProtKB-KW"/>
</dbReference>
<keyword evidence="7" id="KW-0812">Transmembrane</keyword>
<evidence type="ECO:0000256" key="4">
    <source>
        <dbReference type="ARBA" id="ARBA00022801"/>
    </source>
</evidence>
<dbReference type="OrthoDB" id="2130629at2759"/>
<dbReference type="GO" id="GO:0008239">
    <property type="term" value="F:dipeptidyl-peptidase activity"/>
    <property type="evidence" value="ECO:0007669"/>
    <property type="project" value="TreeGrafter"/>
</dbReference>
<name>A0A448Z316_9STRA</name>
<keyword evidence="9" id="KW-1185">Reference proteome</keyword>
<keyword evidence="2" id="KW-0645">Protease</keyword>
<dbReference type="GO" id="GO:0070008">
    <property type="term" value="F:serine-type exopeptidase activity"/>
    <property type="evidence" value="ECO:0007669"/>
    <property type="project" value="InterPro"/>
</dbReference>
<keyword evidence="7" id="KW-1133">Transmembrane helix</keyword>
<evidence type="ECO:0000256" key="7">
    <source>
        <dbReference type="SAM" id="Phobius"/>
    </source>
</evidence>
<dbReference type="Gene3D" id="3.40.50.1820">
    <property type="entry name" value="alpha/beta hydrolase"/>
    <property type="match status" value="2"/>
</dbReference>
<dbReference type="EMBL" id="CAACVS010000088">
    <property type="protein sequence ID" value="VEU36390.1"/>
    <property type="molecule type" value="Genomic_DNA"/>
</dbReference>
<protein>
    <submittedName>
        <fullName evidence="8">Uncharacterized protein</fullName>
    </submittedName>
</protein>
<dbReference type="InterPro" id="IPR029058">
    <property type="entry name" value="AB_hydrolase_fold"/>
</dbReference>
<dbReference type="SUPFAM" id="SSF53474">
    <property type="entry name" value="alpha/beta-Hydrolases"/>
    <property type="match status" value="1"/>
</dbReference>
<feature type="compositionally biased region" description="Low complexity" evidence="6">
    <location>
        <begin position="86"/>
        <end position="100"/>
    </location>
</feature>
<evidence type="ECO:0000313" key="8">
    <source>
        <dbReference type="EMBL" id="VEU36390.1"/>
    </source>
</evidence>
<keyword evidence="4" id="KW-0378">Hydrolase</keyword>
<dbReference type="InterPro" id="IPR008758">
    <property type="entry name" value="Peptidase_S28"/>
</dbReference>
<organism evidence="8 9">
    <name type="scientific">Pseudo-nitzschia multistriata</name>
    <dbReference type="NCBI Taxonomy" id="183589"/>
    <lineage>
        <taxon>Eukaryota</taxon>
        <taxon>Sar</taxon>
        <taxon>Stramenopiles</taxon>
        <taxon>Ochrophyta</taxon>
        <taxon>Bacillariophyta</taxon>
        <taxon>Bacillariophyceae</taxon>
        <taxon>Bacillariophycidae</taxon>
        <taxon>Bacillariales</taxon>
        <taxon>Bacillariaceae</taxon>
        <taxon>Pseudo-nitzschia</taxon>
    </lineage>
</organism>
<feature type="region of interest" description="Disordered" evidence="6">
    <location>
        <begin position="69"/>
        <end position="105"/>
    </location>
</feature>
<dbReference type="AlphaFoldDB" id="A0A448Z316"/>
<feature type="compositionally biased region" description="Basic and acidic residues" evidence="6">
    <location>
        <begin position="312"/>
        <end position="323"/>
    </location>
</feature>
<evidence type="ECO:0000256" key="2">
    <source>
        <dbReference type="ARBA" id="ARBA00022670"/>
    </source>
</evidence>
<keyword evidence="5" id="KW-0325">Glycoprotein</keyword>
<evidence type="ECO:0000256" key="1">
    <source>
        <dbReference type="ARBA" id="ARBA00011079"/>
    </source>
</evidence>
<feature type="compositionally biased region" description="Low complexity" evidence="6">
    <location>
        <begin position="339"/>
        <end position="348"/>
    </location>
</feature>
<feature type="region of interest" description="Disordered" evidence="6">
    <location>
        <begin position="1"/>
        <end position="28"/>
    </location>
</feature>
<evidence type="ECO:0000256" key="6">
    <source>
        <dbReference type="SAM" id="MobiDB-lite"/>
    </source>
</evidence>
<sequence>MAALPTGSGTSGCDGGGGAPVPALPPLPASRRRRGAGFCRLVRRRATSAWFWFCLSLCLATALASAAAEGDLPRHGERTGTGTGTTRGSISISSTTTSSTAKPPRMSVANMTCRFFEQPLNHFLPRGRSPSYSERYCVYDGYLADREASTGSGGGDTERGDPTAPIFFYTGNESPLEQYINQTGLMWELAPRFGAKIVFAEHRYEGESLPANLTTDCLSYASTIQALEDYARLLEEEVDPGHRSPVVVFGGSYGGMLSAWMRMKYPHLVAGAIAASAPIGAFPQNADSKIDSSARVLANGIDRPYPPTANHRGGEATVPDRHKGPYLQGTTQKQERRLVAPAAVAAAARTKDQPPGQQHRLPPPKRGAGENHCRDNLLASWPLLSWLAKQQEKDRSIERLLQTAFSMCDPLPSSDAGPLIRWAQRVWFDLAEGSFPYPSSYIPFALLHKKVDLPPWPTQDACWKSSELHKDWGVRFHGSREDVNYRISYGDSGISLQVDWDSVTLVGNENGYEKQGPSAIEESADVVGLLTSVRDAVSIWYNITKDVPCYNISQAAPNARTMRRTRTGTKLPLLSPSPPVEGYARDAYGDPFGLTEAIGSKTVDPERICHEAMVEQGSWGLLCCNDEMNLVITDAQGTGHDFFWPPSHPRSVKTYRDMIRNSTFEPCADPYGIYGYSKEPIDPMSMRLDAYYGGSNTKGHSNIVFSNGLLDPWSAGGVYRDSVRLEEFFDEDKAKVQKINENDVVALIIPFGGHHTDLMYSDDSDPNSVTEGRKIEEEYIERWIRDWKP</sequence>